<dbReference type="PANTHER" id="PTHR32114:SF2">
    <property type="entry name" value="ABC TRANSPORTER ABCH.3"/>
    <property type="match status" value="1"/>
</dbReference>
<dbReference type="SUPFAM" id="SSF75712">
    <property type="entry name" value="Rad50 coiled-coil Zn hook"/>
    <property type="match status" value="1"/>
</dbReference>
<dbReference type="Gene3D" id="1.10.287.510">
    <property type="entry name" value="Helix hairpin bin"/>
    <property type="match status" value="1"/>
</dbReference>
<protein>
    <recommendedName>
        <fullName evidence="3">Nuclease SbcCD subunit C</fullName>
    </recommendedName>
</protein>
<dbReference type="SUPFAM" id="SSF52540">
    <property type="entry name" value="P-loop containing nucleoside triphosphate hydrolases"/>
    <property type="match status" value="1"/>
</dbReference>
<dbReference type="InterPro" id="IPR003395">
    <property type="entry name" value="RecF/RecN/SMC_N"/>
</dbReference>
<dbReference type="PANTHER" id="PTHR32114">
    <property type="entry name" value="ABC TRANSPORTER ABCH.3"/>
    <property type="match status" value="1"/>
</dbReference>
<dbReference type="EMBL" id="VXRG01000067">
    <property type="protein sequence ID" value="MXY93365.1"/>
    <property type="molecule type" value="Genomic_DNA"/>
</dbReference>
<feature type="compositionally biased region" description="Polar residues" evidence="5">
    <location>
        <begin position="1"/>
        <end position="12"/>
    </location>
</feature>
<evidence type="ECO:0000313" key="7">
    <source>
        <dbReference type="EMBL" id="MXY93365.1"/>
    </source>
</evidence>
<dbReference type="AlphaFoldDB" id="A0A6B0YTB9"/>
<evidence type="ECO:0000256" key="3">
    <source>
        <dbReference type="ARBA" id="ARBA00013368"/>
    </source>
</evidence>
<evidence type="ECO:0000256" key="5">
    <source>
        <dbReference type="SAM" id="MobiDB-lite"/>
    </source>
</evidence>
<comment type="caution">
    <text evidence="7">The sequence shown here is derived from an EMBL/GenBank/DDBJ whole genome shotgun (WGS) entry which is preliminary data.</text>
</comment>
<dbReference type="Pfam" id="PF02463">
    <property type="entry name" value="SMC_N"/>
    <property type="match status" value="1"/>
</dbReference>
<evidence type="ECO:0000256" key="4">
    <source>
        <dbReference type="SAM" id="Coils"/>
    </source>
</evidence>
<comment type="subunit">
    <text evidence="2">Heterodimer of SbcC and SbcD.</text>
</comment>
<comment type="similarity">
    <text evidence="1">Belongs to the SMC family. SbcC subfamily.</text>
</comment>
<feature type="coiled-coil region" evidence="4">
    <location>
        <begin position="697"/>
        <end position="788"/>
    </location>
</feature>
<reference evidence="7" key="1">
    <citation type="submission" date="2019-09" db="EMBL/GenBank/DDBJ databases">
        <title>Characterisation of the sponge microbiome using genome-centric metagenomics.</title>
        <authorList>
            <person name="Engelberts J.P."/>
            <person name="Robbins S.J."/>
            <person name="De Goeij J.M."/>
            <person name="Aranda M."/>
            <person name="Bell S.C."/>
            <person name="Webster N.S."/>
        </authorList>
    </citation>
    <scope>NUCLEOTIDE SEQUENCE</scope>
    <source>
        <strain evidence="7">SB0664_bin_27</strain>
    </source>
</reference>
<evidence type="ECO:0000256" key="2">
    <source>
        <dbReference type="ARBA" id="ARBA00011322"/>
    </source>
</evidence>
<evidence type="ECO:0000256" key="1">
    <source>
        <dbReference type="ARBA" id="ARBA00006930"/>
    </source>
</evidence>
<evidence type="ECO:0000259" key="6">
    <source>
        <dbReference type="Pfam" id="PF02463"/>
    </source>
</evidence>
<dbReference type="InterPro" id="IPR027417">
    <property type="entry name" value="P-loop_NTPase"/>
</dbReference>
<feature type="compositionally biased region" description="Basic and acidic residues" evidence="5">
    <location>
        <begin position="19"/>
        <end position="30"/>
    </location>
</feature>
<dbReference type="Gene3D" id="3.40.50.300">
    <property type="entry name" value="P-loop containing nucleotide triphosphate hydrolases"/>
    <property type="match status" value="2"/>
</dbReference>
<feature type="coiled-coil region" evidence="4">
    <location>
        <begin position="336"/>
        <end position="466"/>
    </location>
</feature>
<feature type="coiled-coil region" evidence="4">
    <location>
        <begin position="247"/>
        <end position="288"/>
    </location>
</feature>
<name>A0A6B0YTB9_9CHLR</name>
<keyword evidence="4" id="KW-0175">Coiled coil</keyword>
<accession>A0A6B0YTB9</accession>
<feature type="coiled-coil region" evidence="4">
    <location>
        <begin position="530"/>
        <end position="594"/>
    </location>
</feature>
<organism evidence="7">
    <name type="scientific">Caldilineaceae bacterium SB0664_bin_27</name>
    <dbReference type="NCBI Taxonomy" id="2605260"/>
    <lineage>
        <taxon>Bacteria</taxon>
        <taxon>Bacillati</taxon>
        <taxon>Chloroflexota</taxon>
        <taxon>Caldilineae</taxon>
        <taxon>Caldilineales</taxon>
        <taxon>Caldilineaceae</taxon>
    </lineage>
</organism>
<proteinExistence type="inferred from homology"/>
<feature type="region of interest" description="Disordered" evidence="5">
    <location>
        <begin position="1"/>
        <end position="30"/>
    </location>
</feature>
<sequence>MGRPSPCSQTGGHQRRPCRRDFGKAGERRDKTYGRERDVMLIHSLTLENVKSYRRETVEFSPGTNAIIGSNGSGKTTILEAIGFALFNHRPGKLTAFVREGRQLASVTLEFLSDYDGRSYQILRCCGSKNLYRVDDPELSIRVCEGRSDFIQFLHQHLGIDSETDPSELFRNAVGVPQGTFTTSFLLGPSARKAVFDPLLKVAEYRKAFEKLREPLSLLRQRQVDQAIEISRLEGELTRLPDAKAEAKSLRSHIDSADSELRAAAKEFTAADSDRQEMEARRERLQELGRMVEGQQQSVDEQRRTLAAARQWFTESKEAVAVTVANYAGHEAYRAALRAQRAMNEQIAQRRRLEEEQAGIRTLLARAETQADALEGALVEIEGAEKTAAGLEDAATEQEKLDTEFRDAQRLADRLIDAYDRVQREETSVEKAQKRLDHLRVEVARSQKLEASRKQLQTEVETLQHTITLQESICSQLQPEMETIKQQGTQLKNLDADAVCPICEQPLSAEHRLQLLERLRQSWKEMNVRALNAAETIRQAEAKREQARSDLMKHELTLHSLPRQHAIETAEKELADQNAQYAEARDEAEALRHIPQRVEQLQQALKKLGDPRRQRDAALQLARGRERVERALQEQRAQAELQSKALAELDGHMTKFAGLDAETTHISSQLAKFQAADDLYRRNQAAAEALPQRLQEVSDAEKALVRAQKRFEDGQEQLAASRRDFDDERFQEVVAQVEELRSRRVQLETELDQWRERLDRAKEEIAQLQGLERSLSTARTRHDRLTEQEELLRSLRTVLREAGPFVTKALVQQISYSANQLFGQIMEDYTRTLQWKEEYGIVLEADGRERTFSQLSGGEQMSAALAVRLALLQEMSSIGVAFFDEPTTNLDETRRGALARQIVGVHGFEQLFIISHDDSFEQATEKLIRVEKRNGTSEIHYE</sequence>
<feature type="domain" description="RecF/RecN/SMC N-terminal" evidence="6">
    <location>
        <begin position="42"/>
        <end position="937"/>
    </location>
</feature>
<gene>
    <name evidence="7" type="ORF">F4Y42_07955</name>
</gene>